<gene>
    <name evidence="2" type="ORF">Tci_703652</name>
</gene>
<dbReference type="AlphaFoldDB" id="A0A699L999"/>
<comment type="caution">
    <text evidence="2">The sequence shown here is derived from an EMBL/GenBank/DDBJ whole genome shotgun (WGS) entry which is preliminary data.</text>
</comment>
<name>A0A699L999_TANCI</name>
<evidence type="ECO:0000313" key="2">
    <source>
        <dbReference type="EMBL" id="GFB31681.1"/>
    </source>
</evidence>
<evidence type="ECO:0000256" key="1">
    <source>
        <dbReference type="SAM" id="MobiDB-lite"/>
    </source>
</evidence>
<proteinExistence type="predicted"/>
<accession>A0A699L999</accession>
<reference evidence="2" key="1">
    <citation type="journal article" date="2019" name="Sci. Rep.">
        <title>Draft genome of Tanacetum cinerariifolium, the natural source of mosquito coil.</title>
        <authorList>
            <person name="Yamashiro T."/>
            <person name="Shiraishi A."/>
            <person name="Satake H."/>
            <person name="Nakayama K."/>
        </authorList>
    </citation>
    <scope>NUCLEOTIDE SEQUENCE</scope>
</reference>
<feature type="region of interest" description="Disordered" evidence="1">
    <location>
        <begin position="117"/>
        <end position="140"/>
    </location>
</feature>
<feature type="non-terminal residue" evidence="2">
    <location>
        <position position="1"/>
    </location>
</feature>
<protein>
    <submittedName>
        <fullName evidence="2">Uncharacterized protein</fullName>
    </submittedName>
</protein>
<organism evidence="2">
    <name type="scientific">Tanacetum cinerariifolium</name>
    <name type="common">Dalmatian daisy</name>
    <name type="synonym">Chrysanthemum cinerariifolium</name>
    <dbReference type="NCBI Taxonomy" id="118510"/>
    <lineage>
        <taxon>Eukaryota</taxon>
        <taxon>Viridiplantae</taxon>
        <taxon>Streptophyta</taxon>
        <taxon>Embryophyta</taxon>
        <taxon>Tracheophyta</taxon>
        <taxon>Spermatophyta</taxon>
        <taxon>Magnoliopsida</taxon>
        <taxon>eudicotyledons</taxon>
        <taxon>Gunneridae</taxon>
        <taxon>Pentapetalae</taxon>
        <taxon>asterids</taxon>
        <taxon>campanulids</taxon>
        <taxon>Asterales</taxon>
        <taxon>Asteraceae</taxon>
        <taxon>Asteroideae</taxon>
        <taxon>Anthemideae</taxon>
        <taxon>Anthemidinae</taxon>
        <taxon>Tanacetum</taxon>
    </lineage>
</organism>
<dbReference type="EMBL" id="BKCJ010600453">
    <property type="protein sequence ID" value="GFB31681.1"/>
    <property type="molecule type" value="Genomic_DNA"/>
</dbReference>
<sequence>HTAASGEPAVVAAAAALAAPASMVVPAVGVSGGEAVVAVMEAAGLWCGGRKLPASGCSDCGGWLGGSGGGWCSGAGCRRAAAVEMVTDGSKGVSGVACRGLNRSGRWGVFWSFPEKKSPAAASGGGSRRPAGWGGRERSSSVCIIL</sequence>